<evidence type="ECO:0000313" key="1">
    <source>
        <dbReference type="EMBL" id="ELU12386.1"/>
    </source>
</evidence>
<reference evidence="2" key="3">
    <citation type="submission" date="2015-06" db="UniProtKB">
        <authorList>
            <consortium name="EnsemblMetazoa"/>
        </authorList>
    </citation>
    <scope>IDENTIFICATION</scope>
</reference>
<gene>
    <name evidence="1" type="ORF">CAPTEDRAFT_212096</name>
</gene>
<reference evidence="1 3" key="2">
    <citation type="journal article" date="2013" name="Nature">
        <title>Insights into bilaterian evolution from three spiralian genomes.</title>
        <authorList>
            <person name="Simakov O."/>
            <person name="Marletaz F."/>
            <person name="Cho S.J."/>
            <person name="Edsinger-Gonzales E."/>
            <person name="Havlak P."/>
            <person name="Hellsten U."/>
            <person name="Kuo D.H."/>
            <person name="Larsson T."/>
            <person name="Lv J."/>
            <person name="Arendt D."/>
            <person name="Savage R."/>
            <person name="Osoegawa K."/>
            <person name="de Jong P."/>
            <person name="Grimwood J."/>
            <person name="Chapman J.A."/>
            <person name="Shapiro H."/>
            <person name="Aerts A."/>
            <person name="Otillar R.P."/>
            <person name="Terry A.Y."/>
            <person name="Boore J.L."/>
            <person name="Grigoriev I.V."/>
            <person name="Lindberg D.R."/>
            <person name="Seaver E.C."/>
            <person name="Weisblat D.A."/>
            <person name="Putnam N.H."/>
            <person name="Rokhsar D.S."/>
        </authorList>
    </citation>
    <scope>NUCLEOTIDE SEQUENCE</scope>
    <source>
        <strain evidence="1 3">I ESC-2004</strain>
    </source>
</reference>
<dbReference type="HOGENOM" id="CLU_2017353_0_0_1"/>
<protein>
    <submittedName>
        <fullName evidence="1 2">Uncharacterized protein</fullName>
    </submittedName>
</protein>
<dbReference type="EMBL" id="KB296008">
    <property type="protein sequence ID" value="ELU12386.1"/>
    <property type="molecule type" value="Genomic_DNA"/>
</dbReference>
<proteinExistence type="predicted"/>
<organism evidence="1">
    <name type="scientific">Capitella teleta</name>
    <name type="common">Polychaete worm</name>
    <dbReference type="NCBI Taxonomy" id="283909"/>
    <lineage>
        <taxon>Eukaryota</taxon>
        <taxon>Metazoa</taxon>
        <taxon>Spiralia</taxon>
        <taxon>Lophotrochozoa</taxon>
        <taxon>Annelida</taxon>
        <taxon>Polychaeta</taxon>
        <taxon>Sedentaria</taxon>
        <taxon>Scolecida</taxon>
        <taxon>Capitellidae</taxon>
        <taxon>Capitella</taxon>
    </lineage>
</organism>
<evidence type="ECO:0000313" key="2">
    <source>
        <dbReference type="EnsemblMetazoa" id="CapteP212096"/>
    </source>
</evidence>
<dbReference type="EnsemblMetazoa" id="CapteT212096">
    <property type="protein sequence ID" value="CapteP212096"/>
    <property type="gene ID" value="CapteG212096"/>
</dbReference>
<reference evidence="3" key="1">
    <citation type="submission" date="2012-12" db="EMBL/GenBank/DDBJ databases">
        <authorList>
            <person name="Hellsten U."/>
            <person name="Grimwood J."/>
            <person name="Chapman J.A."/>
            <person name="Shapiro H."/>
            <person name="Aerts A."/>
            <person name="Otillar R.P."/>
            <person name="Terry A.Y."/>
            <person name="Boore J.L."/>
            <person name="Simakov O."/>
            <person name="Marletaz F."/>
            <person name="Cho S.-J."/>
            <person name="Edsinger-Gonzales E."/>
            <person name="Havlak P."/>
            <person name="Kuo D.-H."/>
            <person name="Larsson T."/>
            <person name="Lv J."/>
            <person name="Arendt D."/>
            <person name="Savage R."/>
            <person name="Osoegawa K."/>
            <person name="de Jong P."/>
            <person name="Lindberg D.R."/>
            <person name="Seaver E.C."/>
            <person name="Weisblat D.A."/>
            <person name="Putnam N.H."/>
            <person name="Grigoriev I.V."/>
            <person name="Rokhsar D.S."/>
        </authorList>
    </citation>
    <scope>NUCLEOTIDE SEQUENCE</scope>
    <source>
        <strain evidence="3">I ESC-2004</strain>
    </source>
</reference>
<evidence type="ECO:0000313" key="3">
    <source>
        <dbReference type="Proteomes" id="UP000014760"/>
    </source>
</evidence>
<accession>R7V7N3</accession>
<dbReference type="Proteomes" id="UP000014760">
    <property type="component" value="Unassembled WGS sequence"/>
</dbReference>
<dbReference type="AlphaFoldDB" id="R7V7N3"/>
<keyword evidence="3" id="KW-1185">Reference proteome</keyword>
<name>R7V7N3_CAPTE</name>
<dbReference type="EMBL" id="AMQN01005421">
    <property type="status" value="NOT_ANNOTATED_CDS"/>
    <property type="molecule type" value="Genomic_DNA"/>
</dbReference>
<sequence length="123" mass="13390">MGANGEEAIERLKSGGQHQGFKANFAHLAFHTAILESVKVSKANTRLLGYRGTSGDGEDALPVRRMPKFEKSSSNKCSVRIGVLCNPGISLGMPWVIACNLTNAKEFPLLSRQHIFLVACIDY</sequence>